<proteinExistence type="predicted"/>
<sequence>MRHLPLNHLTTIYLQSMQKCLYIMKEFVYKVRSNQMALESSTGISPFPF</sequence>
<accession>A0A8S5SRD0</accession>
<dbReference type="EMBL" id="BK032650">
    <property type="protein sequence ID" value="DAF53247.1"/>
    <property type="molecule type" value="Genomic_DNA"/>
</dbReference>
<organism evidence="1">
    <name type="scientific">Siphoviridae sp. cto3L1</name>
    <dbReference type="NCBI Taxonomy" id="2827942"/>
    <lineage>
        <taxon>Viruses</taxon>
        <taxon>Duplodnaviria</taxon>
        <taxon>Heunggongvirae</taxon>
        <taxon>Uroviricota</taxon>
        <taxon>Caudoviricetes</taxon>
    </lineage>
</organism>
<reference evidence="1" key="1">
    <citation type="journal article" date="2021" name="Proc. Natl. Acad. Sci. U.S.A.">
        <title>A Catalog of Tens of Thousands of Viruses from Human Metagenomes Reveals Hidden Associations with Chronic Diseases.</title>
        <authorList>
            <person name="Tisza M.J."/>
            <person name="Buck C.B."/>
        </authorList>
    </citation>
    <scope>NUCLEOTIDE SEQUENCE</scope>
    <source>
        <strain evidence="1">Cto3L1</strain>
    </source>
</reference>
<protein>
    <submittedName>
        <fullName evidence="1">Uncharacterized protein</fullName>
    </submittedName>
</protein>
<name>A0A8S5SRD0_9CAUD</name>
<evidence type="ECO:0000313" key="1">
    <source>
        <dbReference type="EMBL" id="DAF53247.1"/>
    </source>
</evidence>